<sequence>MQRTNRDRIMTPTTQLLTPCSLTAHLPTTTTQLRFLLKEGWTSLNNGLITVMKYDFLSHPHHHHHLAYQ</sequence>
<proteinExistence type="predicted"/>
<accession>A0A251PN43</accession>
<dbReference type="EMBL" id="CM007654">
    <property type="protein sequence ID" value="ONI13001.1"/>
    <property type="molecule type" value="Genomic_DNA"/>
</dbReference>
<name>A0A251PN43_PRUPE</name>
<keyword evidence="2" id="KW-1185">Reference proteome</keyword>
<dbReference type="AlphaFoldDB" id="A0A251PN43"/>
<protein>
    <submittedName>
        <fullName evidence="1">Uncharacterized protein</fullName>
    </submittedName>
</protein>
<reference evidence="1 2" key="1">
    <citation type="journal article" date="2013" name="Nat. Genet.">
        <title>The high-quality draft genome of peach (Prunus persica) identifies unique patterns of genetic diversity, domestication and genome evolution.</title>
        <authorList>
            <consortium name="International Peach Genome Initiative"/>
            <person name="Verde I."/>
            <person name="Abbott A.G."/>
            <person name="Scalabrin S."/>
            <person name="Jung S."/>
            <person name="Shu S."/>
            <person name="Marroni F."/>
            <person name="Zhebentyayeva T."/>
            <person name="Dettori M.T."/>
            <person name="Grimwood J."/>
            <person name="Cattonaro F."/>
            <person name="Zuccolo A."/>
            <person name="Rossini L."/>
            <person name="Jenkins J."/>
            <person name="Vendramin E."/>
            <person name="Meisel L.A."/>
            <person name="Decroocq V."/>
            <person name="Sosinski B."/>
            <person name="Prochnik S."/>
            <person name="Mitros T."/>
            <person name="Policriti A."/>
            <person name="Cipriani G."/>
            <person name="Dondini L."/>
            <person name="Ficklin S."/>
            <person name="Goodstein D.M."/>
            <person name="Xuan P."/>
            <person name="Del Fabbro C."/>
            <person name="Aramini V."/>
            <person name="Copetti D."/>
            <person name="Gonzalez S."/>
            <person name="Horner D.S."/>
            <person name="Falchi R."/>
            <person name="Lucas S."/>
            <person name="Mica E."/>
            <person name="Maldonado J."/>
            <person name="Lazzari B."/>
            <person name="Bielenberg D."/>
            <person name="Pirona R."/>
            <person name="Miculan M."/>
            <person name="Barakat A."/>
            <person name="Testolin R."/>
            <person name="Stella A."/>
            <person name="Tartarini S."/>
            <person name="Tonutti P."/>
            <person name="Arus P."/>
            <person name="Orellana A."/>
            <person name="Wells C."/>
            <person name="Main D."/>
            <person name="Vizzotto G."/>
            <person name="Silva H."/>
            <person name="Salamini F."/>
            <person name="Schmutz J."/>
            <person name="Morgante M."/>
            <person name="Rokhsar D.S."/>
        </authorList>
    </citation>
    <scope>NUCLEOTIDE SEQUENCE [LARGE SCALE GENOMIC DNA]</scope>
    <source>
        <strain evidence="2">cv. Nemared</strain>
    </source>
</reference>
<gene>
    <name evidence="1" type="ORF">PRUPE_4G196800</name>
</gene>
<evidence type="ECO:0000313" key="1">
    <source>
        <dbReference type="EMBL" id="ONI13001.1"/>
    </source>
</evidence>
<dbReference type="Proteomes" id="UP000006882">
    <property type="component" value="Chromosome G4"/>
</dbReference>
<dbReference type="Gramene" id="ONI13001">
    <property type="protein sequence ID" value="ONI13001"/>
    <property type="gene ID" value="PRUPE_4G196800"/>
</dbReference>
<organism evidence="1 2">
    <name type="scientific">Prunus persica</name>
    <name type="common">Peach</name>
    <name type="synonym">Amygdalus persica</name>
    <dbReference type="NCBI Taxonomy" id="3760"/>
    <lineage>
        <taxon>Eukaryota</taxon>
        <taxon>Viridiplantae</taxon>
        <taxon>Streptophyta</taxon>
        <taxon>Embryophyta</taxon>
        <taxon>Tracheophyta</taxon>
        <taxon>Spermatophyta</taxon>
        <taxon>Magnoliopsida</taxon>
        <taxon>eudicotyledons</taxon>
        <taxon>Gunneridae</taxon>
        <taxon>Pentapetalae</taxon>
        <taxon>rosids</taxon>
        <taxon>fabids</taxon>
        <taxon>Rosales</taxon>
        <taxon>Rosaceae</taxon>
        <taxon>Amygdaloideae</taxon>
        <taxon>Amygdaleae</taxon>
        <taxon>Prunus</taxon>
    </lineage>
</organism>
<evidence type="ECO:0000313" key="2">
    <source>
        <dbReference type="Proteomes" id="UP000006882"/>
    </source>
</evidence>